<evidence type="ECO:0000313" key="5">
    <source>
        <dbReference type="EMBL" id="MBM3274161.1"/>
    </source>
</evidence>
<keyword evidence="2" id="KW-0547">Nucleotide-binding</keyword>
<dbReference type="InterPro" id="IPR003593">
    <property type="entry name" value="AAA+_ATPase"/>
</dbReference>
<dbReference type="Proteomes" id="UP000703893">
    <property type="component" value="Unassembled WGS sequence"/>
</dbReference>
<dbReference type="GO" id="GO:0005524">
    <property type="term" value="F:ATP binding"/>
    <property type="evidence" value="ECO:0007669"/>
    <property type="project" value="UniProtKB-KW"/>
</dbReference>
<sequence length="257" mass="29372">MTTDKTTDEQLRTRARRLGFYGLVANWTDFGAEPWVPLLLDREDQERQHRSLERRIRQARLEEFKQIADFDWAWPKQIDRDTVHELFSFQFIGETANVVLAGPNGVGKTMIAKNVAQQALLHGYTVRFTAGSAMLNDLAAQDGARALERRLKHYCQPQLLVIDEVGYFSYSNRHADLLFEVVNRRYQKLPIVITTNRPFDEWNTVFPNAACVVALIDRLVHRAEIVTIAGDSYRLKEANDRAAAKAATRTRARKGAA</sequence>
<comment type="similarity">
    <text evidence="1">Belongs to the IS21/IS1162 putative ATP-binding protein family.</text>
</comment>
<dbReference type="GO" id="GO:0006260">
    <property type="term" value="P:DNA replication"/>
    <property type="evidence" value="ECO:0007669"/>
    <property type="project" value="TreeGrafter"/>
</dbReference>
<dbReference type="CDD" id="cd00009">
    <property type="entry name" value="AAA"/>
    <property type="match status" value="1"/>
</dbReference>
<dbReference type="InterPro" id="IPR002611">
    <property type="entry name" value="IstB_ATP-bd"/>
</dbReference>
<dbReference type="SUPFAM" id="SSF52540">
    <property type="entry name" value="P-loop containing nucleoside triphosphate hydrolases"/>
    <property type="match status" value="1"/>
</dbReference>
<accession>A0A938BKF3</accession>
<dbReference type="PIRSF" id="PIRSF003073">
    <property type="entry name" value="DNAC_TnpB_IstB"/>
    <property type="match status" value="1"/>
</dbReference>
<reference evidence="5 6" key="1">
    <citation type="submission" date="2019-03" db="EMBL/GenBank/DDBJ databases">
        <title>Lake Tanganyika Metagenome-Assembled Genomes (MAGs).</title>
        <authorList>
            <person name="Tran P."/>
        </authorList>
    </citation>
    <scope>NUCLEOTIDE SEQUENCE [LARGE SCALE GENOMIC DNA]</scope>
    <source>
        <strain evidence="5">K_DeepCast_65m_m2_236</strain>
    </source>
</reference>
<dbReference type="PANTHER" id="PTHR30050:SF4">
    <property type="entry name" value="ATP-BINDING PROTEIN RV3427C IN INSERTION SEQUENCE-RELATED"/>
    <property type="match status" value="1"/>
</dbReference>
<dbReference type="SMART" id="SM00382">
    <property type="entry name" value="AAA"/>
    <property type="match status" value="1"/>
</dbReference>
<dbReference type="EMBL" id="VGJX01000138">
    <property type="protein sequence ID" value="MBM3274161.1"/>
    <property type="molecule type" value="Genomic_DNA"/>
</dbReference>
<dbReference type="NCBIfam" id="NF038214">
    <property type="entry name" value="IS21_help_AAA"/>
    <property type="match status" value="1"/>
</dbReference>
<dbReference type="InterPro" id="IPR047661">
    <property type="entry name" value="IstB"/>
</dbReference>
<dbReference type="InterPro" id="IPR027417">
    <property type="entry name" value="P-loop_NTPase"/>
</dbReference>
<evidence type="ECO:0000256" key="2">
    <source>
        <dbReference type="ARBA" id="ARBA00022741"/>
    </source>
</evidence>
<protein>
    <submittedName>
        <fullName evidence="5">IS21-like element helper ATPase IstB</fullName>
    </submittedName>
</protein>
<feature type="domain" description="AAA+ ATPase" evidence="4">
    <location>
        <begin position="94"/>
        <end position="227"/>
    </location>
</feature>
<evidence type="ECO:0000313" key="6">
    <source>
        <dbReference type="Proteomes" id="UP000703893"/>
    </source>
</evidence>
<keyword evidence="3" id="KW-0067">ATP-binding</keyword>
<dbReference type="PANTHER" id="PTHR30050">
    <property type="entry name" value="CHROMOSOMAL REPLICATION INITIATOR PROTEIN DNAA"/>
    <property type="match status" value="1"/>
</dbReference>
<dbReference type="InterPro" id="IPR028350">
    <property type="entry name" value="DNAC/IstB-like"/>
</dbReference>
<dbReference type="Pfam" id="PF01695">
    <property type="entry name" value="IstB_IS21"/>
    <property type="match status" value="1"/>
</dbReference>
<evidence type="ECO:0000256" key="3">
    <source>
        <dbReference type="ARBA" id="ARBA00022840"/>
    </source>
</evidence>
<dbReference type="AlphaFoldDB" id="A0A938BKF3"/>
<evidence type="ECO:0000259" key="4">
    <source>
        <dbReference type="SMART" id="SM00382"/>
    </source>
</evidence>
<evidence type="ECO:0000256" key="1">
    <source>
        <dbReference type="ARBA" id="ARBA00008059"/>
    </source>
</evidence>
<gene>
    <name evidence="5" type="primary">istB</name>
    <name evidence="5" type="ORF">FJZ00_03345</name>
</gene>
<dbReference type="Gene3D" id="3.40.50.300">
    <property type="entry name" value="P-loop containing nucleotide triphosphate hydrolases"/>
    <property type="match status" value="1"/>
</dbReference>
<name>A0A938BKF3_9BACT</name>
<proteinExistence type="inferred from homology"/>
<organism evidence="5 6">
    <name type="scientific">Candidatus Tanganyikabacteria bacterium</name>
    <dbReference type="NCBI Taxonomy" id="2961651"/>
    <lineage>
        <taxon>Bacteria</taxon>
        <taxon>Bacillati</taxon>
        <taxon>Candidatus Sericytochromatia</taxon>
        <taxon>Candidatus Tanganyikabacteria</taxon>
    </lineage>
</organism>
<comment type="caution">
    <text evidence="5">The sequence shown here is derived from an EMBL/GenBank/DDBJ whole genome shotgun (WGS) entry which is preliminary data.</text>
</comment>